<organism evidence="4 5">
    <name type="scientific">Bombiscardovia nodaiensis</name>
    <dbReference type="NCBI Taxonomy" id="2932181"/>
    <lineage>
        <taxon>Bacteria</taxon>
        <taxon>Bacillati</taxon>
        <taxon>Actinomycetota</taxon>
        <taxon>Actinomycetes</taxon>
        <taxon>Bifidobacteriales</taxon>
        <taxon>Bifidobacteriaceae</taxon>
        <taxon>Bombiscardovia</taxon>
    </lineage>
</organism>
<dbReference type="PROSITE" id="PS00626">
    <property type="entry name" value="RCC1_2"/>
    <property type="match status" value="4"/>
</dbReference>
<accession>A0ABM8B9A2</accession>
<name>A0ABM8B9A2_9BIFI</name>
<feature type="region of interest" description="Disordered" evidence="2">
    <location>
        <begin position="432"/>
        <end position="455"/>
    </location>
</feature>
<dbReference type="Proteomes" id="UP001321766">
    <property type="component" value="Chromosome"/>
</dbReference>
<protein>
    <recommendedName>
        <fullName evidence="3">RCC1-like domain-containing protein</fullName>
    </recommendedName>
</protein>
<evidence type="ECO:0000313" key="4">
    <source>
        <dbReference type="EMBL" id="BDR53386.1"/>
    </source>
</evidence>
<dbReference type="EMBL" id="AP026798">
    <property type="protein sequence ID" value="BDR53386.1"/>
    <property type="molecule type" value="Genomic_DNA"/>
</dbReference>
<dbReference type="Gene3D" id="2.130.10.30">
    <property type="entry name" value="Regulator of chromosome condensation 1/beta-lactamase-inhibitor protein II"/>
    <property type="match status" value="2"/>
</dbReference>
<reference evidence="4 5" key="1">
    <citation type="journal article" date="2023" name="Microbiol. Spectr.">
        <title>Symbiosis of Carpenter Bees with Uncharacterized Lactic Acid Bacteria Showing NAD Auxotrophy.</title>
        <authorList>
            <person name="Kawasaki S."/>
            <person name="Ozawa K."/>
            <person name="Mori T."/>
            <person name="Yamamoto A."/>
            <person name="Ito M."/>
            <person name="Ohkuma M."/>
            <person name="Sakamoto M."/>
            <person name="Matsutani M."/>
        </authorList>
    </citation>
    <scope>NUCLEOTIDE SEQUENCE [LARGE SCALE GENOMIC DNA]</scope>
    <source>
        <strain evidence="4 5">Kim37-2</strain>
    </source>
</reference>
<dbReference type="PRINTS" id="PR00633">
    <property type="entry name" value="RCCNDNSATION"/>
</dbReference>
<evidence type="ECO:0000256" key="1">
    <source>
        <dbReference type="ARBA" id="ARBA00022737"/>
    </source>
</evidence>
<evidence type="ECO:0000259" key="3">
    <source>
        <dbReference type="Pfam" id="PF25390"/>
    </source>
</evidence>
<sequence>MRVHTPAGVHFTQVSAGEYHSLAIGDDGHAYAWGFGAYLGNGGRVDQYSPVRVDQTLLDTTPGARYTSISAGTDHSLAIGSDGHVYSWGNNTSGQLGVGPGGNWQQLTPVRVDQTLLNTTPGARYTSISAGNMYSLAIGSDGHTYAWGFNGQGVLGDGSGSGQYTPVRVDQTLLDTTPGARYTSISAGFDHALAIGSDGHAYAWGSNFSGQLGDGTTTDRHTPIRVNQTLLSSTPGAIYTSVATGVDHSLAIGSDGHIYAWGHNTNGAIGDGTNLNTRLIPVRTDQTALGNTNRYTSISAGEGFSLAIGSNGYAYSWGLNSNFNLGNTYRVERDIPGPVAVPRYVIDTVKFDTTAVTQKTVNTSTGTWDMHVPQHPAGAVTVTVGYHLDALDDNGNILLPNYGSDTVTLHYTYKAFYKVDFSLGDAIGNTSSPTPASQTVYSDDPQPIKFPNPTPPGSITGLRVGLLTVLTTGTSLNLSPAV</sequence>
<evidence type="ECO:0000256" key="2">
    <source>
        <dbReference type="SAM" id="MobiDB-lite"/>
    </source>
</evidence>
<dbReference type="PROSITE" id="PS50012">
    <property type="entry name" value="RCC1_3"/>
    <property type="match status" value="5"/>
</dbReference>
<dbReference type="InterPro" id="IPR009091">
    <property type="entry name" value="RCC1/BLIP-II"/>
</dbReference>
<keyword evidence="5" id="KW-1185">Reference proteome</keyword>
<dbReference type="InterPro" id="IPR000408">
    <property type="entry name" value="Reg_chr_condens"/>
</dbReference>
<dbReference type="SUPFAM" id="SSF50985">
    <property type="entry name" value="RCC1/BLIP-II"/>
    <property type="match status" value="1"/>
</dbReference>
<dbReference type="InterPro" id="IPR058923">
    <property type="entry name" value="RCC1-like_dom"/>
</dbReference>
<evidence type="ECO:0000313" key="5">
    <source>
        <dbReference type="Proteomes" id="UP001321766"/>
    </source>
</evidence>
<feature type="domain" description="RCC1-like" evidence="3">
    <location>
        <begin position="7"/>
        <end position="342"/>
    </location>
</feature>
<dbReference type="InterPro" id="IPR051625">
    <property type="entry name" value="Signaling_Regulatory_Domain"/>
</dbReference>
<proteinExistence type="predicted"/>
<keyword evidence="1" id="KW-0677">Repeat</keyword>
<dbReference type="Pfam" id="PF25390">
    <property type="entry name" value="WD40_RLD"/>
    <property type="match status" value="1"/>
</dbReference>
<feature type="compositionally biased region" description="Polar residues" evidence="2">
    <location>
        <begin position="432"/>
        <end position="441"/>
    </location>
</feature>
<gene>
    <name evidence="4" type="ORF">KIM372_12930</name>
</gene>
<dbReference type="PANTHER" id="PTHR22872">
    <property type="entry name" value="BTK-BINDING PROTEIN-RELATED"/>
    <property type="match status" value="1"/>
</dbReference>